<comment type="similarity">
    <text evidence="1">Belongs to the CdaR family.</text>
</comment>
<protein>
    <submittedName>
        <fullName evidence="5">Uncharacterized protein</fullName>
    </submittedName>
</protein>
<reference evidence="5 6" key="1">
    <citation type="submission" date="2019-10" db="EMBL/GenBank/DDBJ databases">
        <title>Draft Genome Assembly of Rhodococcus zopfii DSM44189.</title>
        <authorList>
            <person name="Sutton J.M."/>
            <person name="Akob D.M."/>
            <person name="Bushman T.J."/>
        </authorList>
    </citation>
    <scope>NUCLEOTIDE SEQUENCE [LARGE SCALE GENOMIC DNA]</scope>
    <source>
        <strain evidence="5 6">DSM 44189</strain>
    </source>
</reference>
<evidence type="ECO:0000259" key="3">
    <source>
        <dbReference type="Pfam" id="PF14361"/>
    </source>
</evidence>
<evidence type="ECO:0000313" key="5">
    <source>
        <dbReference type="EMBL" id="MDV2478215.1"/>
    </source>
</evidence>
<evidence type="ECO:0000256" key="1">
    <source>
        <dbReference type="ARBA" id="ARBA00006754"/>
    </source>
</evidence>
<feature type="domain" description="CdaR GGDEF-like" evidence="4">
    <location>
        <begin position="182"/>
        <end position="294"/>
    </location>
</feature>
<dbReference type="Pfam" id="PF13556">
    <property type="entry name" value="HTH_30"/>
    <property type="match status" value="1"/>
</dbReference>
<dbReference type="Proteomes" id="UP001275440">
    <property type="component" value="Unassembled WGS sequence"/>
</dbReference>
<dbReference type="Pfam" id="PF14361">
    <property type="entry name" value="RsbRD_N"/>
    <property type="match status" value="1"/>
</dbReference>
<gene>
    <name evidence="5" type="ORF">F8M49_27505</name>
</gene>
<comment type="caution">
    <text evidence="5">The sequence shown here is derived from an EMBL/GenBank/DDBJ whole genome shotgun (WGS) entry which is preliminary data.</text>
</comment>
<evidence type="ECO:0000259" key="2">
    <source>
        <dbReference type="Pfam" id="PF13556"/>
    </source>
</evidence>
<name>A0ABU3WW39_9NOCA</name>
<dbReference type="InterPro" id="IPR051448">
    <property type="entry name" value="CdaR-like_regulators"/>
</dbReference>
<dbReference type="PANTHER" id="PTHR33744:SF1">
    <property type="entry name" value="DNA-BINDING TRANSCRIPTIONAL ACTIVATOR ADER"/>
    <property type="match status" value="1"/>
</dbReference>
<dbReference type="PANTHER" id="PTHR33744">
    <property type="entry name" value="CARBOHYDRATE DIACID REGULATOR"/>
    <property type="match status" value="1"/>
</dbReference>
<evidence type="ECO:0000259" key="4">
    <source>
        <dbReference type="Pfam" id="PF17853"/>
    </source>
</evidence>
<feature type="domain" description="PucR C-terminal helix-turn-helix" evidence="2">
    <location>
        <begin position="349"/>
        <end position="391"/>
    </location>
</feature>
<feature type="domain" description="RsbT co-antagonist protein RsbRD N-terminal" evidence="3">
    <location>
        <begin position="28"/>
        <end position="165"/>
    </location>
</feature>
<organism evidence="5 6">
    <name type="scientific">Rhodococcus zopfii</name>
    <dbReference type="NCBI Taxonomy" id="43772"/>
    <lineage>
        <taxon>Bacteria</taxon>
        <taxon>Bacillati</taxon>
        <taxon>Actinomycetota</taxon>
        <taxon>Actinomycetes</taxon>
        <taxon>Mycobacteriales</taxon>
        <taxon>Nocardiaceae</taxon>
        <taxon>Rhodococcus</taxon>
    </lineage>
</organism>
<dbReference type="EMBL" id="WBMO01000005">
    <property type="protein sequence ID" value="MDV2478215.1"/>
    <property type="molecule type" value="Genomic_DNA"/>
</dbReference>
<dbReference type="InterPro" id="IPR042070">
    <property type="entry name" value="PucR_C-HTH_sf"/>
</dbReference>
<dbReference type="InterPro" id="IPR025736">
    <property type="entry name" value="PucR_C-HTH_dom"/>
</dbReference>
<dbReference type="Pfam" id="PF17853">
    <property type="entry name" value="GGDEF_2"/>
    <property type="match status" value="1"/>
</dbReference>
<dbReference type="InterPro" id="IPR025751">
    <property type="entry name" value="RsbRD_N_dom"/>
</dbReference>
<accession>A0ABU3WW39</accession>
<dbReference type="Gene3D" id="1.10.10.2840">
    <property type="entry name" value="PucR C-terminal helix-turn-helix domain"/>
    <property type="match status" value="1"/>
</dbReference>
<proteinExistence type="inferred from homology"/>
<dbReference type="InterPro" id="IPR041522">
    <property type="entry name" value="CdaR_GGDEF"/>
</dbReference>
<sequence length="434" mass="47247">MSSIFVWPGGSDAAAERIASRVLPRREQFIADLFAATVKGMPELAKDDTERTLLYASIAENTVVLINALQAGTDPSTGTPPPGALAYAKELARKGVSLASLLRAYRIGQAEFTTLCLETASGMEGVDHLATLQVMVGKVAAFIDYICEEAARVYETERERLVSTRSGLTQHLIRSLLDGTAEDVAATQRALGYELDGTHLAVDVALPSARPGQISRFDETRQLLASTWPRAPKISMPTGESSVCTWITVDDELPQFLSRLSSVVTSSPLPMQVVVGLPGQGVEGFRRTYRQATRLRALAASAEPAPPKIVTFREVAPIAMLTEDIGDLTDFVADTLGPLAVDTVRTAELRETLRVYLSCHRSPAATAEKMSLHRNTVRYRIQQITDEFGYVVDGTEPYVLVSALEICRWYGHTILTPPPRCRSQTSLSPGRKSL</sequence>
<keyword evidence="6" id="KW-1185">Reference proteome</keyword>
<evidence type="ECO:0000313" key="6">
    <source>
        <dbReference type="Proteomes" id="UP001275440"/>
    </source>
</evidence>